<dbReference type="EMBL" id="PHFW01000002">
    <property type="protein sequence ID" value="PQM28500.1"/>
    <property type="molecule type" value="Genomic_DNA"/>
</dbReference>
<dbReference type="OrthoDB" id="46712at2"/>
<dbReference type="EMBL" id="PHFW01000002">
    <property type="protein sequence ID" value="PQM28509.1"/>
    <property type="molecule type" value="Genomic_DNA"/>
</dbReference>
<keyword evidence="8" id="KW-1185">Reference proteome</keyword>
<gene>
    <name evidence="6" type="ORF">CVO77_08535</name>
    <name evidence="7" type="ORF">CVO77_08585</name>
    <name evidence="3" type="ORF">CVO77_12955</name>
    <name evidence="4" type="ORF">CVO77_16605</name>
    <name evidence="5" type="ORF">CVO77_16800</name>
</gene>
<dbReference type="Proteomes" id="UP000238954">
    <property type="component" value="Chromosome"/>
</dbReference>
<dbReference type="Pfam" id="PF14690">
    <property type="entry name" value="Zn_ribbon_ISL3"/>
    <property type="match status" value="1"/>
</dbReference>
<evidence type="ECO:0000313" key="7">
    <source>
        <dbReference type="EMBL" id="PQM28509.1"/>
    </source>
</evidence>
<proteinExistence type="predicted"/>
<comment type="caution">
    <text evidence="3">The sequence shown here is derived from an EMBL/GenBank/DDBJ whole genome shotgun (WGS) entry which is preliminary data.</text>
</comment>
<evidence type="ECO:0000313" key="8">
    <source>
        <dbReference type="Proteomes" id="UP000238954"/>
    </source>
</evidence>
<evidence type="ECO:0000313" key="5">
    <source>
        <dbReference type="EMBL" id="PQM26664.1"/>
    </source>
</evidence>
<dbReference type="EMBL" id="PHFW01000003">
    <property type="protein sequence ID" value="PQM26008.1"/>
    <property type="molecule type" value="Genomic_DNA"/>
</dbReference>
<dbReference type="InterPro" id="IPR029261">
    <property type="entry name" value="Transposase_Znf"/>
</dbReference>
<evidence type="ECO:0000259" key="2">
    <source>
        <dbReference type="Pfam" id="PF14690"/>
    </source>
</evidence>
<dbReference type="PANTHER" id="PTHR33498">
    <property type="entry name" value="TRANSPOSASE FOR INSERTION SEQUENCE ELEMENT IS1557"/>
    <property type="match status" value="1"/>
</dbReference>
<dbReference type="EMBL" id="PHFW01000003">
    <property type="protein sequence ID" value="PQM26629.1"/>
    <property type="molecule type" value="Genomic_DNA"/>
</dbReference>
<accession>A0A2S8B121</accession>
<evidence type="ECO:0000313" key="6">
    <source>
        <dbReference type="EMBL" id="PQM28500.1"/>
    </source>
</evidence>
<dbReference type="InterPro" id="IPR002560">
    <property type="entry name" value="Transposase_DDE"/>
</dbReference>
<dbReference type="InterPro" id="IPR047951">
    <property type="entry name" value="Transpos_ISL3"/>
</dbReference>
<dbReference type="RefSeq" id="WP_105998671.1">
    <property type="nucleotide sequence ID" value="NZ_CM009578.1"/>
</dbReference>
<feature type="domain" description="Transposase IS204/IS1001/IS1096/IS1165 DDE" evidence="1">
    <location>
        <begin position="158"/>
        <end position="256"/>
    </location>
</feature>
<evidence type="ECO:0000313" key="4">
    <source>
        <dbReference type="EMBL" id="PQM26629.1"/>
    </source>
</evidence>
<reference evidence="3" key="2">
    <citation type="journal article" date="2018" name="Int. J. Syst. Evol. Microbiol.">
        <title>Sphingopyxis lindanitolerans sp. nov. strain WS5A3pT enriched from a pesticide disposal site.</title>
        <authorList>
            <person name="Kaminski M.A."/>
            <person name="Sobczak A."/>
            <person name="Spolnik G."/>
            <person name="Danikiewicz W."/>
            <person name="Dziembowski A."/>
            <person name="Lipinski L."/>
        </authorList>
    </citation>
    <scope>NUCLEOTIDE SEQUENCE</scope>
    <source>
        <strain evidence="3">WS5A3p</strain>
    </source>
</reference>
<evidence type="ECO:0000313" key="3">
    <source>
        <dbReference type="EMBL" id="PQM26008.1"/>
    </source>
</evidence>
<name>A0A2S8B121_9SPHN</name>
<feature type="domain" description="Transposase IS204/IS1001/IS1096/IS1165 DDE" evidence="1">
    <location>
        <begin position="399"/>
        <end position="513"/>
    </location>
</feature>
<dbReference type="EMBL" id="PHFW01000003">
    <property type="protein sequence ID" value="PQM26664.1"/>
    <property type="molecule type" value="Genomic_DNA"/>
</dbReference>
<protein>
    <submittedName>
        <fullName evidence="3">ISL3 family transposase ISMex26</fullName>
    </submittedName>
</protein>
<dbReference type="NCBIfam" id="NF033550">
    <property type="entry name" value="transpos_ISL3"/>
    <property type="match status" value="1"/>
</dbReference>
<organism evidence="3 8">
    <name type="scientific">Sphingopyxis lindanitolerans</name>
    <dbReference type="NCBI Taxonomy" id="2054227"/>
    <lineage>
        <taxon>Bacteria</taxon>
        <taxon>Pseudomonadati</taxon>
        <taxon>Pseudomonadota</taxon>
        <taxon>Alphaproteobacteria</taxon>
        <taxon>Sphingomonadales</taxon>
        <taxon>Sphingomonadaceae</taxon>
        <taxon>Sphingopyxis</taxon>
    </lineage>
</organism>
<sequence>MHGRGFREAIAPIGLVIDKVEYAANQILITGRSRFRVSICPNCCRPSARVHSRYHRTLADLPSHGRPVRITLVARRFRCATSRCATRIFVERFPPDVAATFARRTARLDSIVHHLGLALGGRPAASLARRLLMPVSKDTLLRTVRRRFKGAQVKPTIIGIDDWAWKRGQRYGTIVCDLERRQIIDLLPDRGVATVEAWLKARPEICIISRDRGGGYRHAAARALPGALQIADRWHLMENASQAFLDAVRKSMRAIRQALQSAEPDPELLTCAERLQYEGFKRRQDADDTIRSLLGKGASIKAVVRATGYARKTVRQVARGGRSDMFRTRLSSLDPWLGTLDAEWRSGCRNGAELWRRLKIIGFNGSLRVVAEWATRRRRNEAAPNNVSRVIPSARVIARLMTMARDQLSKSEATLIATIEAAVPALVVVRNLADRFHRIIRQQKDFELATWIDEARKTPLRSFANGLSDDWNAVKAAIVEPWSNGQTEGQITKLKLVKRQMYGRAKLDLLRARLMPPRDHPSVLHQK</sequence>
<feature type="domain" description="Transposase IS204/IS1001/IS1096/IS1165 zinc-finger" evidence="2">
    <location>
        <begin position="38"/>
        <end position="80"/>
    </location>
</feature>
<evidence type="ECO:0000259" key="1">
    <source>
        <dbReference type="Pfam" id="PF01610"/>
    </source>
</evidence>
<dbReference type="PANTHER" id="PTHR33498:SF1">
    <property type="entry name" value="TRANSPOSASE FOR INSERTION SEQUENCE ELEMENT IS1557"/>
    <property type="match status" value="1"/>
</dbReference>
<dbReference type="Pfam" id="PF01610">
    <property type="entry name" value="DDE_Tnp_ISL3"/>
    <property type="match status" value="2"/>
</dbReference>
<dbReference type="AlphaFoldDB" id="A0A2S8B121"/>
<reference evidence="8" key="1">
    <citation type="submission" date="2017-11" db="EMBL/GenBank/DDBJ databases">
        <title>The complete genome sequence of Sphingopyxis pomeranensis sp. nov. strain WS5A3p.</title>
        <authorList>
            <person name="Kaminski M.A."/>
        </authorList>
    </citation>
    <scope>NUCLEOTIDE SEQUENCE [LARGE SCALE GENOMIC DNA]</scope>
    <source>
        <strain evidence="8">WS5A3p</strain>
    </source>
</reference>